<accession>A0AAD7CVM1</accession>
<evidence type="ECO:0000313" key="2">
    <source>
        <dbReference type="EMBL" id="KAJ7665724.1"/>
    </source>
</evidence>
<sequence>MPGRRGIGEVGRKVREATRNRRPVARPMPTQLQTADPASARHPPRVRPGTKRKEEKGMRRLRRCWGDAKSGEVEHKAREATQCRRQQPEGRQR</sequence>
<dbReference type="EMBL" id="JARKIE010000213">
    <property type="protein sequence ID" value="KAJ7665724.1"/>
    <property type="molecule type" value="Genomic_DNA"/>
</dbReference>
<name>A0AAD7CVM1_MYCRO</name>
<feature type="region of interest" description="Disordered" evidence="1">
    <location>
        <begin position="1"/>
        <end position="93"/>
    </location>
</feature>
<dbReference type="Proteomes" id="UP001221757">
    <property type="component" value="Unassembled WGS sequence"/>
</dbReference>
<evidence type="ECO:0000256" key="1">
    <source>
        <dbReference type="SAM" id="MobiDB-lite"/>
    </source>
</evidence>
<reference evidence="2" key="1">
    <citation type="submission" date="2023-03" db="EMBL/GenBank/DDBJ databases">
        <title>Massive genome expansion in bonnet fungi (Mycena s.s.) driven by repeated elements and novel gene families across ecological guilds.</title>
        <authorList>
            <consortium name="Lawrence Berkeley National Laboratory"/>
            <person name="Harder C.B."/>
            <person name="Miyauchi S."/>
            <person name="Viragh M."/>
            <person name="Kuo A."/>
            <person name="Thoen E."/>
            <person name="Andreopoulos B."/>
            <person name="Lu D."/>
            <person name="Skrede I."/>
            <person name="Drula E."/>
            <person name="Henrissat B."/>
            <person name="Morin E."/>
            <person name="Kohler A."/>
            <person name="Barry K."/>
            <person name="LaButti K."/>
            <person name="Morin E."/>
            <person name="Salamov A."/>
            <person name="Lipzen A."/>
            <person name="Mereny Z."/>
            <person name="Hegedus B."/>
            <person name="Baldrian P."/>
            <person name="Stursova M."/>
            <person name="Weitz H."/>
            <person name="Taylor A."/>
            <person name="Grigoriev I.V."/>
            <person name="Nagy L.G."/>
            <person name="Martin F."/>
            <person name="Kauserud H."/>
        </authorList>
    </citation>
    <scope>NUCLEOTIDE SEQUENCE</scope>
    <source>
        <strain evidence="2">CBHHK067</strain>
    </source>
</reference>
<feature type="compositionally biased region" description="Basic and acidic residues" evidence="1">
    <location>
        <begin position="51"/>
        <end position="93"/>
    </location>
</feature>
<comment type="caution">
    <text evidence="2">The sequence shown here is derived from an EMBL/GenBank/DDBJ whole genome shotgun (WGS) entry which is preliminary data.</text>
</comment>
<keyword evidence="3" id="KW-1185">Reference proteome</keyword>
<evidence type="ECO:0000313" key="3">
    <source>
        <dbReference type="Proteomes" id="UP001221757"/>
    </source>
</evidence>
<protein>
    <submittedName>
        <fullName evidence="2">Uncharacterized protein</fullName>
    </submittedName>
</protein>
<dbReference type="AlphaFoldDB" id="A0AAD7CVM1"/>
<gene>
    <name evidence="2" type="ORF">B0H17DRAFT_1090378</name>
</gene>
<feature type="compositionally biased region" description="Basic and acidic residues" evidence="1">
    <location>
        <begin position="1"/>
        <end position="19"/>
    </location>
</feature>
<proteinExistence type="predicted"/>
<organism evidence="2 3">
    <name type="scientific">Mycena rosella</name>
    <name type="common">Pink bonnet</name>
    <name type="synonym">Agaricus rosellus</name>
    <dbReference type="NCBI Taxonomy" id="1033263"/>
    <lineage>
        <taxon>Eukaryota</taxon>
        <taxon>Fungi</taxon>
        <taxon>Dikarya</taxon>
        <taxon>Basidiomycota</taxon>
        <taxon>Agaricomycotina</taxon>
        <taxon>Agaricomycetes</taxon>
        <taxon>Agaricomycetidae</taxon>
        <taxon>Agaricales</taxon>
        <taxon>Marasmiineae</taxon>
        <taxon>Mycenaceae</taxon>
        <taxon>Mycena</taxon>
    </lineage>
</organism>